<protein>
    <submittedName>
        <fullName evidence="2">Uncharacterized protein</fullName>
    </submittedName>
</protein>
<accession>A0A0A0HU16</accession>
<dbReference type="KEGG" id="pbn:PADG_11657"/>
<dbReference type="AlphaFoldDB" id="A0A0A0HU16"/>
<name>A0A0A0HU16_PARBD</name>
<dbReference type="VEuPathDB" id="FungiDB:PADG_11657"/>
<dbReference type="EMBL" id="KN275960">
    <property type="protein sequence ID" value="KGM92122.1"/>
    <property type="molecule type" value="Genomic_DNA"/>
</dbReference>
<gene>
    <name evidence="2" type="ORF">PADG_11657</name>
</gene>
<organism evidence="2 3">
    <name type="scientific">Paracoccidioides brasiliensis (strain Pb18)</name>
    <dbReference type="NCBI Taxonomy" id="502780"/>
    <lineage>
        <taxon>Eukaryota</taxon>
        <taxon>Fungi</taxon>
        <taxon>Dikarya</taxon>
        <taxon>Ascomycota</taxon>
        <taxon>Pezizomycotina</taxon>
        <taxon>Eurotiomycetes</taxon>
        <taxon>Eurotiomycetidae</taxon>
        <taxon>Onygenales</taxon>
        <taxon>Ajellomycetaceae</taxon>
        <taxon>Paracoccidioides</taxon>
    </lineage>
</organism>
<reference evidence="2 3" key="1">
    <citation type="journal article" date="2011" name="PLoS Genet.">
        <title>Comparative genomic analysis of human fungal pathogens causing paracoccidioidomycosis.</title>
        <authorList>
            <person name="Desjardins C.A."/>
            <person name="Champion M.D."/>
            <person name="Holder J.W."/>
            <person name="Muszewska A."/>
            <person name="Goldberg J."/>
            <person name="Bailao A.M."/>
            <person name="Brigido M.M."/>
            <person name="Ferreira M.E."/>
            <person name="Garcia A.M."/>
            <person name="Grynberg M."/>
            <person name="Gujja S."/>
            <person name="Heiman D.I."/>
            <person name="Henn M.R."/>
            <person name="Kodira C.D."/>
            <person name="Leon-Narvaez H."/>
            <person name="Longo L.V."/>
            <person name="Ma L.J."/>
            <person name="Malavazi I."/>
            <person name="Matsuo A.L."/>
            <person name="Morais F.V."/>
            <person name="Pereira M."/>
            <person name="Rodriguez-Brito S."/>
            <person name="Sakthikumar S."/>
            <person name="Salem-Izacc S.M."/>
            <person name="Sykes S.M."/>
            <person name="Teixeira M.M."/>
            <person name="Vallejo M.C."/>
            <person name="Walter M.E."/>
            <person name="Yandava C."/>
            <person name="Young S."/>
            <person name="Zeng Q."/>
            <person name="Zucker J."/>
            <person name="Felipe M.S."/>
            <person name="Goldman G.H."/>
            <person name="Haas B.J."/>
            <person name="McEwen J.G."/>
            <person name="Nino-Vega G."/>
            <person name="Puccia R."/>
            <person name="San-Blas G."/>
            <person name="Soares C.M."/>
            <person name="Birren B.W."/>
            <person name="Cuomo C.A."/>
        </authorList>
    </citation>
    <scope>NUCLEOTIDE SEQUENCE [LARGE SCALE GENOMIC DNA]</scope>
    <source>
        <strain evidence="2 3">Pb18</strain>
    </source>
</reference>
<sequence length="73" mass="8353">MDCLGRAQKLADVMMYLGSNDADVDRTADLNPMQVMWRFLSDEQPKELKEAKSTPKETNPQPRDEIWGLISIN</sequence>
<dbReference type="GeneID" id="22587554"/>
<evidence type="ECO:0000313" key="2">
    <source>
        <dbReference type="EMBL" id="KGM92122.1"/>
    </source>
</evidence>
<dbReference type="Proteomes" id="UP000001628">
    <property type="component" value="Unassembled WGS sequence"/>
</dbReference>
<dbReference type="InParanoid" id="A0A0A0HU16"/>
<proteinExistence type="predicted"/>
<feature type="region of interest" description="Disordered" evidence="1">
    <location>
        <begin position="42"/>
        <end position="73"/>
    </location>
</feature>
<dbReference type="HOGENOM" id="CLU_2705517_0_0_1"/>
<dbReference type="RefSeq" id="XP_010759888.1">
    <property type="nucleotide sequence ID" value="XM_010761586.1"/>
</dbReference>
<keyword evidence="3" id="KW-1185">Reference proteome</keyword>
<evidence type="ECO:0000256" key="1">
    <source>
        <dbReference type="SAM" id="MobiDB-lite"/>
    </source>
</evidence>
<feature type="compositionally biased region" description="Basic and acidic residues" evidence="1">
    <location>
        <begin position="42"/>
        <end position="55"/>
    </location>
</feature>
<evidence type="ECO:0000313" key="3">
    <source>
        <dbReference type="Proteomes" id="UP000001628"/>
    </source>
</evidence>